<sequence>MLSDIETTTEENTHVHYYEIEDTPSNVGYDGSAVPDFLNTIASTDNFVNIPQVHYENIALTAPTELSNIIQINTMEHQDNTVPTQAIGINNICKIPRKHSTVVSTSSSSQTFRTAQEHDGFMTLADINIFDGKRTLQDEVSALFLNKQNSEAFIFRL</sequence>
<reference evidence="1" key="1">
    <citation type="journal article" date="2019" name="bioRxiv">
        <title>The Genome of the Zebra Mussel, Dreissena polymorpha: A Resource for Invasive Species Research.</title>
        <authorList>
            <person name="McCartney M.A."/>
            <person name="Auch B."/>
            <person name="Kono T."/>
            <person name="Mallez S."/>
            <person name="Zhang Y."/>
            <person name="Obille A."/>
            <person name="Becker A."/>
            <person name="Abrahante J.E."/>
            <person name="Garbe J."/>
            <person name="Badalamenti J.P."/>
            <person name="Herman A."/>
            <person name="Mangelson H."/>
            <person name="Liachko I."/>
            <person name="Sullivan S."/>
            <person name="Sone E.D."/>
            <person name="Koren S."/>
            <person name="Silverstein K.A.T."/>
            <person name="Beckman K.B."/>
            <person name="Gohl D.M."/>
        </authorList>
    </citation>
    <scope>NUCLEOTIDE SEQUENCE</scope>
    <source>
        <strain evidence="1">Duluth1</strain>
        <tissue evidence="1">Whole animal</tissue>
    </source>
</reference>
<keyword evidence="2" id="KW-1185">Reference proteome</keyword>
<comment type="caution">
    <text evidence="1">The sequence shown here is derived from an EMBL/GenBank/DDBJ whole genome shotgun (WGS) entry which is preliminary data.</text>
</comment>
<evidence type="ECO:0000313" key="1">
    <source>
        <dbReference type="EMBL" id="KAH3734672.1"/>
    </source>
</evidence>
<protein>
    <submittedName>
        <fullName evidence="1">Uncharacterized protein</fullName>
    </submittedName>
</protein>
<dbReference type="AlphaFoldDB" id="A0A9D4CWL9"/>
<reference evidence="1" key="2">
    <citation type="submission" date="2020-11" db="EMBL/GenBank/DDBJ databases">
        <authorList>
            <person name="McCartney M.A."/>
            <person name="Auch B."/>
            <person name="Kono T."/>
            <person name="Mallez S."/>
            <person name="Becker A."/>
            <person name="Gohl D.M."/>
            <person name="Silverstein K.A.T."/>
            <person name="Koren S."/>
            <person name="Bechman K.B."/>
            <person name="Herman A."/>
            <person name="Abrahante J.E."/>
            <person name="Garbe J."/>
        </authorList>
    </citation>
    <scope>NUCLEOTIDE SEQUENCE</scope>
    <source>
        <strain evidence="1">Duluth1</strain>
        <tissue evidence="1">Whole animal</tissue>
    </source>
</reference>
<accession>A0A9D4CWL9</accession>
<proteinExistence type="predicted"/>
<dbReference type="Proteomes" id="UP000828390">
    <property type="component" value="Unassembled WGS sequence"/>
</dbReference>
<name>A0A9D4CWL9_DREPO</name>
<dbReference type="EMBL" id="JAIWYP010000011">
    <property type="protein sequence ID" value="KAH3734672.1"/>
    <property type="molecule type" value="Genomic_DNA"/>
</dbReference>
<organism evidence="1 2">
    <name type="scientific">Dreissena polymorpha</name>
    <name type="common">Zebra mussel</name>
    <name type="synonym">Mytilus polymorpha</name>
    <dbReference type="NCBI Taxonomy" id="45954"/>
    <lineage>
        <taxon>Eukaryota</taxon>
        <taxon>Metazoa</taxon>
        <taxon>Spiralia</taxon>
        <taxon>Lophotrochozoa</taxon>
        <taxon>Mollusca</taxon>
        <taxon>Bivalvia</taxon>
        <taxon>Autobranchia</taxon>
        <taxon>Heteroconchia</taxon>
        <taxon>Euheterodonta</taxon>
        <taxon>Imparidentia</taxon>
        <taxon>Neoheterodontei</taxon>
        <taxon>Myida</taxon>
        <taxon>Dreissenoidea</taxon>
        <taxon>Dreissenidae</taxon>
        <taxon>Dreissena</taxon>
    </lineage>
</organism>
<gene>
    <name evidence="1" type="ORF">DPMN_041112</name>
</gene>
<evidence type="ECO:0000313" key="2">
    <source>
        <dbReference type="Proteomes" id="UP000828390"/>
    </source>
</evidence>